<evidence type="ECO:0000256" key="6">
    <source>
        <dbReference type="ARBA" id="ARBA00022490"/>
    </source>
</evidence>
<evidence type="ECO:0000256" key="8">
    <source>
        <dbReference type="ARBA" id="ARBA00022912"/>
    </source>
</evidence>
<keyword evidence="7" id="KW-0378">Hydrolase</keyword>
<dbReference type="Pfam" id="PF22784">
    <property type="entry name" value="PTP-SAK"/>
    <property type="match status" value="1"/>
</dbReference>
<dbReference type="FunFam" id="3.90.190.10:FF:000063">
    <property type="entry name" value="Dual specificity phosphatase 23"/>
    <property type="match status" value="1"/>
</dbReference>
<evidence type="ECO:0000256" key="11">
    <source>
        <dbReference type="ARBA" id="ARBA00048336"/>
    </source>
</evidence>
<comment type="caution">
    <text evidence="17">The sequence shown here is derived from an EMBL/GenBank/DDBJ whole genome shotgun (WGS) entry which is preliminary data.</text>
</comment>
<dbReference type="GO" id="GO:0005634">
    <property type="term" value="C:nucleus"/>
    <property type="evidence" value="ECO:0007669"/>
    <property type="project" value="UniProtKB-SubCell"/>
</dbReference>
<dbReference type="EC" id="3.1.3.16" evidence="5"/>
<dbReference type="GO" id="GO:0005829">
    <property type="term" value="C:cytosol"/>
    <property type="evidence" value="ECO:0007669"/>
    <property type="project" value="UniProtKB-SubCell"/>
</dbReference>
<evidence type="ECO:0000259" key="15">
    <source>
        <dbReference type="PROSITE" id="PS50054"/>
    </source>
</evidence>
<dbReference type="InterPro" id="IPR020422">
    <property type="entry name" value="TYR_PHOSPHATASE_DUAL_dom"/>
</dbReference>
<evidence type="ECO:0000256" key="9">
    <source>
        <dbReference type="ARBA" id="ARBA00023242"/>
    </source>
</evidence>
<dbReference type="InterPro" id="IPR003595">
    <property type="entry name" value="Tyr_Pase_cat"/>
</dbReference>
<dbReference type="InterPro" id="IPR016130">
    <property type="entry name" value="Tyr_Pase_AS"/>
</dbReference>
<protein>
    <recommendedName>
        <fullName evidence="13">Dual specificity protein phosphatase 23</fullName>
        <ecNumber evidence="5">3.1.3.16</ecNumber>
        <ecNumber evidence="4">3.1.3.48</ecNumber>
    </recommendedName>
    <alternativeName>
        <fullName evidence="14">Low molecular mass dual specificity phosphatase 3</fullName>
    </alternativeName>
</protein>
<keyword evidence="6" id="KW-0963">Cytoplasm</keyword>
<dbReference type="AlphaFoldDB" id="A0AAE0SXT4"/>
<keyword evidence="9" id="KW-0539">Nucleus</keyword>
<dbReference type="InterPro" id="IPR057023">
    <property type="entry name" value="PTP-SAK"/>
</dbReference>
<dbReference type="SMART" id="SM00195">
    <property type="entry name" value="DSPc"/>
    <property type="match status" value="1"/>
</dbReference>
<feature type="domain" description="Tyrosine-protein phosphatase" evidence="15">
    <location>
        <begin position="11"/>
        <end position="158"/>
    </location>
</feature>
<reference evidence="17" key="1">
    <citation type="journal article" date="2021" name="Genome Biol. Evol.">
        <title>A High-Quality Reference Genome for a Parasitic Bivalve with Doubly Uniparental Inheritance (Bivalvia: Unionida).</title>
        <authorList>
            <person name="Smith C.H."/>
        </authorList>
    </citation>
    <scope>NUCLEOTIDE SEQUENCE</scope>
    <source>
        <strain evidence="17">CHS0354</strain>
    </source>
</reference>
<comment type="subcellular location">
    <subcellularLocation>
        <location evidence="2">Cytoplasm</location>
        <location evidence="2">Cytosol</location>
    </subcellularLocation>
    <subcellularLocation>
        <location evidence="1">Nucleus</location>
    </subcellularLocation>
</comment>
<dbReference type="InterPro" id="IPR000387">
    <property type="entry name" value="Tyr_Pase_dom"/>
</dbReference>
<dbReference type="PROSITE" id="PS00383">
    <property type="entry name" value="TYR_PHOSPHATASE_1"/>
    <property type="match status" value="1"/>
</dbReference>
<evidence type="ECO:0000313" key="17">
    <source>
        <dbReference type="EMBL" id="KAK3599906.1"/>
    </source>
</evidence>
<name>A0AAE0SXT4_9BIVA</name>
<comment type="similarity">
    <text evidence="3">Belongs to the protein-tyrosine phosphatase family. Non-receptor class dual specificity subfamily.</text>
</comment>
<gene>
    <name evidence="17" type="ORF">CHS0354_022491</name>
</gene>
<evidence type="ECO:0000256" key="2">
    <source>
        <dbReference type="ARBA" id="ARBA00004514"/>
    </source>
</evidence>
<comment type="catalytic activity">
    <reaction evidence="10">
        <text>O-phospho-L-seryl-[protein] + H2O = L-seryl-[protein] + phosphate</text>
        <dbReference type="Rhea" id="RHEA:20629"/>
        <dbReference type="Rhea" id="RHEA-COMP:9863"/>
        <dbReference type="Rhea" id="RHEA-COMP:11604"/>
        <dbReference type="ChEBI" id="CHEBI:15377"/>
        <dbReference type="ChEBI" id="CHEBI:29999"/>
        <dbReference type="ChEBI" id="CHEBI:43474"/>
        <dbReference type="ChEBI" id="CHEBI:83421"/>
        <dbReference type="EC" id="3.1.3.16"/>
    </reaction>
</comment>
<evidence type="ECO:0000256" key="10">
    <source>
        <dbReference type="ARBA" id="ARBA00047761"/>
    </source>
</evidence>
<evidence type="ECO:0000256" key="4">
    <source>
        <dbReference type="ARBA" id="ARBA00013064"/>
    </source>
</evidence>
<evidence type="ECO:0000313" key="18">
    <source>
        <dbReference type="Proteomes" id="UP001195483"/>
    </source>
</evidence>
<evidence type="ECO:0000256" key="5">
    <source>
        <dbReference type="ARBA" id="ARBA00013081"/>
    </source>
</evidence>
<evidence type="ECO:0000256" key="3">
    <source>
        <dbReference type="ARBA" id="ARBA00008601"/>
    </source>
</evidence>
<accession>A0AAE0SXT4</accession>
<dbReference type="Gene3D" id="3.90.190.10">
    <property type="entry name" value="Protein tyrosine phosphatase superfamily"/>
    <property type="match status" value="1"/>
</dbReference>
<dbReference type="Proteomes" id="UP001195483">
    <property type="component" value="Unassembled WGS sequence"/>
</dbReference>
<comment type="catalytic activity">
    <reaction evidence="11">
        <text>O-phospho-L-threonyl-[protein] + H2O = L-threonyl-[protein] + phosphate</text>
        <dbReference type="Rhea" id="RHEA:47004"/>
        <dbReference type="Rhea" id="RHEA-COMP:11060"/>
        <dbReference type="Rhea" id="RHEA-COMP:11605"/>
        <dbReference type="ChEBI" id="CHEBI:15377"/>
        <dbReference type="ChEBI" id="CHEBI:30013"/>
        <dbReference type="ChEBI" id="CHEBI:43474"/>
        <dbReference type="ChEBI" id="CHEBI:61977"/>
        <dbReference type="EC" id="3.1.3.16"/>
    </reaction>
</comment>
<evidence type="ECO:0000256" key="1">
    <source>
        <dbReference type="ARBA" id="ARBA00004123"/>
    </source>
</evidence>
<dbReference type="PROSITE" id="PS50056">
    <property type="entry name" value="TYR_PHOSPHATASE_2"/>
    <property type="match status" value="1"/>
</dbReference>
<dbReference type="InterPro" id="IPR050561">
    <property type="entry name" value="PTP"/>
</dbReference>
<dbReference type="EC" id="3.1.3.48" evidence="4"/>
<comment type="function">
    <text evidence="12">Protein phosphatase that mediates dephosphorylation of proteins phosphorylated on Tyr and Ser/Thr residues. In vitro, it can dephosphorylate p44-ERK1 (MAPK3) but not p54 SAPK-beta (MAPK10) in vitro. Able to enhance activation of JNK and p38 (MAPK14).</text>
</comment>
<evidence type="ECO:0000256" key="14">
    <source>
        <dbReference type="ARBA" id="ARBA00081937"/>
    </source>
</evidence>
<keyword evidence="8" id="KW-0904">Protein phosphatase</keyword>
<dbReference type="PANTHER" id="PTHR23339">
    <property type="entry name" value="TYROSINE SPECIFIC PROTEIN PHOSPHATASE AND DUAL SPECIFICITY PROTEIN PHOSPHATASE"/>
    <property type="match status" value="1"/>
</dbReference>
<dbReference type="SUPFAM" id="SSF52799">
    <property type="entry name" value="(Phosphotyrosine protein) phosphatases II"/>
    <property type="match status" value="1"/>
</dbReference>
<evidence type="ECO:0000256" key="7">
    <source>
        <dbReference type="ARBA" id="ARBA00022801"/>
    </source>
</evidence>
<dbReference type="InterPro" id="IPR029021">
    <property type="entry name" value="Prot-tyrosine_phosphatase-like"/>
</dbReference>
<evidence type="ECO:0000256" key="12">
    <source>
        <dbReference type="ARBA" id="ARBA00053915"/>
    </source>
</evidence>
<sequence length="158" mass="17711">MASSSSKMPKNFSWVIDERLCGMGFPGQCENIMYLLENNVKCLISLSPEREPPVQDFKDLDFIPVKVLDFTPPSQEQIDHCLEVISKANIEGKAVGVHCAHGQGRTGTVLACYLVKFLNYSAKDAIQKIRLLRPGSIETSEQEQAIRDFDKRIHSPTD</sequence>
<keyword evidence="18" id="KW-1185">Reference proteome</keyword>
<proteinExistence type="inferred from homology"/>
<reference evidence="17" key="2">
    <citation type="journal article" date="2021" name="Genome Biol. Evol.">
        <title>Developing a high-quality reference genome for a parasitic bivalve with doubly uniparental inheritance (Bivalvia: Unionida).</title>
        <authorList>
            <person name="Smith C.H."/>
        </authorList>
    </citation>
    <scope>NUCLEOTIDE SEQUENCE</scope>
    <source>
        <strain evidence="17">CHS0354</strain>
        <tissue evidence="17">Mantle</tissue>
    </source>
</reference>
<organism evidence="17 18">
    <name type="scientific">Potamilus streckersoni</name>
    <dbReference type="NCBI Taxonomy" id="2493646"/>
    <lineage>
        <taxon>Eukaryota</taxon>
        <taxon>Metazoa</taxon>
        <taxon>Spiralia</taxon>
        <taxon>Lophotrochozoa</taxon>
        <taxon>Mollusca</taxon>
        <taxon>Bivalvia</taxon>
        <taxon>Autobranchia</taxon>
        <taxon>Heteroconchia</taxon>
        <taxon>Palaeoheterodonta</taxon>
        <taxon>Unionida</taxon>
        <taxon>Unionoidea</taxon>
        <taxon>Unionidae</taxon>
        <taxon>Ambleminae</taxon>
        <taxon>Lampsilini</taxon>
        <taxon>Potamilus</taxon>
    </lineage>
</organism>
<evidence type="ECO:0000256" key="13">
    <source>
        <dbReference type="ARBA" id="ARBA00068789"/>
    </source>
</evidence>
<dbReference type="PROSITE" id="PS50054">
    <property type="entry name" value="TYR_PHOSPHATASE_DUAL"/>
    <property type="match status" value="1"/>
</dbReference>
<feature type="domain" description="Tyrosine specific protein phosphatases" evidence="16">
    <location>
        <begin position="76"/>
        <end position="144"/>
    </location>
</feature>
<dbReference type="GO" id="GO:0004722">
    <property type="term" value="F:protein serine/threonine phosphatase activity"/>
    <property type="evidence" value="ECO:0007669"/>
    <property type="project" value="UniProtKB-EC"/>
</dbReference>
<dbReference type="CDD" id="cd14504">
    <property type="entry name" value="DUSP23"/>
    <property type="match status" value="1"/>
</dbReference>
<dbReference type="EMBL" id="JAEAOA010001358">
    <property type="protein sequence ID" value="KAK3599906.1"/>
    <property type="molecule type" value="Genomic_DNA"/>
</dbReference>
<reference evidence="17" key="3">
    <citation type="submission" date="2023-05" db="EMBL/GenBank/DDBJ databases">
        <authorList>
            <person name="Smith C.H."/>
        </authorList>
    </citation>
    <scope>NUCLEOTIDE SEQUENCE</scope>
    <source>
        <strain evidence="17">CHS0354</strain>
        <tissue evidence="17">Mantle</tissue>
    </source>
</reference>
<dbReference type="SMART" id="SM00404">
    <property type="entry name" value="PTPc_motif"/>
    <property type="match status" value="1"/>
</dbReference>
<evidence type="ECO:0000259" key="16">
    <source>
        <dbReference type="PROSITE" id="PS50056"/>
    </source>
</evidence>
<dbReference type="GO" id="GO:0004725">
    <property type="term" value="F:protein tyrosine phosphatase activity"/>
    <property type="evidence" value="ECO:0007669"/>
    <property type="project" value="UniProtKB-EC"/>
</dbReference>